<dbReference type="Proteomes" id="UP000619838">
    <property type="component" value="Unassembled WGS sequence"/>
</dbReference>
<dbReference type="PIRSF" id="PIRSF009320">
    <property type="entry name" value="Nuc_binding_HP_1000"/>
    <property type="match status" value="1"/>
</dbReference>
<evidence type="ECO:0000259" key="1">
    <source>
        <dbReference type="Pfam" id="PF13614"/>
    </source>
</evidence>
<evidence type="ECO:0000313" key="3">
    <source>
        <dbReference type="Proteomes" id="UP000619838"/>
    </source>
</evidence>
<reference evidence="2 3" key="1">
    <citation type="journal article" date="2020" name="Microorganisms">
        <title>Simultaneous Genome Sequencing of Prosthecochloris ethylica and Desulfuromonas acetoxidans within a Syntrophic Mixture Reveals Unique Pili and Protein Interactions.</title>
        <authorList>
            <person name="Kyndt J.A."/>
            <person name="Van Beeumen J.J."/>
            <person name="Meyer T.E."/>
        </authorList>
    </citation>
    <scope>NUCLEOTIDE SEQUENCE [LARGE SCALE GENOMIC DNA]</scope>
    <source>
        <strain evidence="2 3">N3</strain>
    </source>
</reference>
<dbReference type="PANTHER" id="PTHR13696:SF99">
    <property type="entry name" value="COBYRINIC ACID AC-DIAMIDE SYNTHASE"/>
    <property type="match status" value="1"/>
</dbReference>
<dbReference type="InterPro" id="IPR050678">
    <property type="entry name" value="DNA_Partitioning_ATPase"/>
</dbReference>
<organism evidence="2 3">
    <name type="scientific">Prosthecochloris ethylica</name>
    <dbReference type="NCBI Taxonomy" id="2743976"/>
    <lineage>
        <taxon>Bacteria</taxon>
        <taxon>Pseudomonadati</taxon>
        <taxon>Chlorobiota</taxon>
        <taxon>Chlorobiia</taxon>
        <taxon>Chlorobiales</taxon>
        <taxon>Chlorobiaceae</taxon>
        <taxon>Prosthecochloris</taxon>
    </lineage>
</organism>
<dbReference type="Gene3D" id="3.40.50.300">
    <property type="entry name" value="P-loop containing nucleotide triphosphate hydrolases"/>
    <property type="match status" value="1"/>
</dbReference>
<dbReference type="PANTHER" id="PTHR13696">
    <property type="entry name" value="P-LOOP CONTAINING NUCLEOSIDE TRIPHOSPHATE HYDROLASE"/>
    <property type="match status" value="1"/>
</dbReference>
<sequence>MNLVFSNHKGGVGKTTSTLNTGAAMSRAGKQVLLIDIDPQANLSRSLGIQQQENTIYHALRGYADIDPVHITDTLHLVPSSLDLSAAEIELSAETGREYILRELLAPLNNEYDVILIDCPPSLGLLTINALAAADHVFIPIQAEFLALDGLAKLLDVIQKITKRINSTLQVSGIFITQYDKRKILNRDVARAIEEHFGDKALKTKIRNNIALAEAPGTGTHIFGYNEKANGAEDYTALCNEIIRIIDK</sequence>
<dbReference type="Pfam" id="PF13614">
    <property type="entry name" value="AAA_31"/>
    <property type="match status" value="1"/>
</dbReference>
<accession>A0ABR9XPF9</accession>
<feature type="domain" description="AAA" evidence="1">
    <location>
        <begin position="4"/>
        <end position="171"/>
    </location>
</feature>
<dbReference type="SUPFAM" id="SSF52540">
    <property type="entry name" value="P-loop containing nucleoside triphosphate hydrolases"/>
    <property type="match status" value="1"/>
</dbReference>
<dbReference type="EMBL" id="JADGII010000002">
    <property type="protein sequence ID" value="MBF0635910.1"/>
    <property type="molecule type" value="Genomic_DNA"/>
</dbReference>
<comment type="caution">
    <text evidence="2">The sequence shown here is derived from an EMBL/GenBank/DDBJ whole genome shotgun (WGS) entry which is preliminary data.</text>
</comment>
<keyword evidence="3" id="KW-1185">Reference proteome</keyword>
<evidence type="ECO:0000313" key="2">
    <source>
        <dbReference type="EMBL" id="MBF0635910.1"/>
    </source>
</evidence>
<protein>
    <submittedName>
        <fullName evidence="2">ParA family protein</fullName>
    </submittedName>
</protein>
<dbReference type="RefSeq" id="WP_114607011.1">
    <property type="nucleotide sequence ID" value="NZ_JABVZQ010000004.1"/>
</dbReference>
<dbReference type="CDD" id="cd02042">
    <property type="entry name" value="ParAB_family"/>
    <property type="match status" value="1"/>
</dbReference>
<dbReference type="InterPro" id="IPR027417">
    <property type="entry name" value="P-loop_NTPase"/>
</dbReference>
<name>A0ABR9XPF9_9CHLB</name>
<gene>
    <name evidence="2" type="ORF">INT08_01760</name>
</gene>
<dbReference type="InterPro" id="IPR025669">
    <property type="entry name" value="AAA_dom"/>
</dbReference>
<proteinExistence type="predicted"/>